<comment type="caution">
    <text evidence="2">The sequence shown here is derived from an EMBL/GenBank/DDBJ whole genome shotgun (WGS) entry which is preliminary data.</text>
</comment>
<feature type="transmembrane region" description="Helical" evidence="1">
    <location>
        <begin position="243"/>
        <end position="263"/>
    </location>
</feature>
<reference evidence="2 3" key="1">
    <citation type="submission" date="2024-09" db="EMBL/GenBank/DDBJ databases">
        <title>Chromosome-scale assembly of Riccia sorocarpa.</title>
        <authorList>
            <person name="Paukszto L."/>
        </authorList>
    </citation>
    <scope>NUCLEOTIDE SEQUENCE [LARGE SCALE GENOMIC DNA]</scope>
    <source>
        <strain evidence="2">LP-2024</strain>
        <tissue evidence="2">Aerial parts of the thallus</tissue>
    </source>
</reference>
<dbReference type="PANTHER" id="PTHR33833">
    <property type="entry name" value="NUCLEOLAR-LIKE PROTEIN-RELATED"/>
    <property type="match status" value="1"/>
</dbReference>
<organism evidence="2 3">
    <name type="scientific">Riccia sorocarpa</name>
    <dbReference type="NCBI Taxonomy" id="122646"/>
    <lineage>
        <taxon>Eukaryota</taxon>
        <taxon>Viridiplantae</taxon>
        <taxon>Streptophyta</taxon>
        <taxon>Embryophyta</taxon>
        <taxon>Marchantiophyta</taxon>
        <taxon>Marchantiopsida</taxon>
        <taxon>Marchantiidae</taxon>
        <taxon>Marchantiales</taxon>
        <taxon>Ricciaceae</taxon>
        <taxon>Riccia</taxon>
    </lineage>
</organism>
<dbReference type="EMBL" id="JBJQOH010000004">
    <property type="protein sequence ID" value="KAL3688068.1"/>
    <property type="molecule type" value="Genomic_DNA"/>
</dbReference>
<evidence type="ECO:0000256" key="1">
    <source>
        <dbReference type="SAM" id="Phobius"/>
    </source>
</evidence>
<evidence type="ECO:0008006" key="4">
    <source>
        <dbReference type="Google" id="ProtNLM"/>
    </source>
</evidence>
<evidence type="ECO:0000313" key="2">
    <source>
        <dbReference type="EMBL" id="KAL3688068.1"/>
    </source>
</evidence>
<keyword evidence="1" id="KW-1133">Transmembrane helix</keyword>
<dbReference type="InterPro" id="IPR019634">
    <property type="entry name" value="Uncharacterised_Ycf49"/>
</dbReference>
<accession>A0ABD3H981</accession>
<name>A0ABD3H981_9MARC</name>
<keyword evidence="1" id="KW-0812">Transmembrane</keyword>
<gene>
    <name evidence="2" type="ORF">R1sor_014377</name>
</gene>
<proteinExistence type="predicted"/>
<feature type="transmembrane region" description="Helical" evidence="1">
    <location>
        <begin position="211"/>
        <end position="231"/>
    </location>
</feature>
<dbReference type="AlphaFoldDB" id="A0ABD3H981"/>
<feature type="transmembrane region" description="Helical" evidence="1">
    <location>
        <begin position="179"/>
        <end position="199"/>
    </location>
</feature>
<keyword evidence="3" id="KW-1185">Reference proteome</keyword>
<dbReference type="Pfam" id="PF10693">
    <property type="entry name" value="DUF2499"/>
    <property type="match status" value="1"/>
</dbReference>
<protein>
    <recommendedName>
        <fullName evidence="4">Ycf49-like protein</fullName>
    </recommendedName>
</protein>
<sequence length="273" mass="29696">MAARLACLLETEKAVLNWPFYFRAGVCQDGARCCVPQIRSTTSPTLSVSGMHQRSNMATPAMNLQRQIAEPQRPQGHVEDSNGDRFQELGKSGEQESLGIYENLDDQMGSVAHSSKSILVGLRAEEMLGFGLMAGVLLFPEQSSAVDMLTVAATTSEASQGLMSWANNEPANALSLPTWIIHVASVAEWATAMSLVWKYGDTPGKSAWKGLTWGMVPLLGGAMCACTWHFFYNSPSLEVLVVLQASLTVVGNFTMWIAAYRIWKASQEKASVK</sequence>
<dbReference type="PANTHER" id="PTHR33833:SF3">
    <property type="entry name" value="YCF49-LIKE PROTEIN"/>
    <property type="match status" value="1"/>
</dbReference>
<dbReference type="Proteomes" id="UP001633002">
    <property type="component" value="Unassembled WGS sequence"/>
</dbReference>
<keyword evidence="1" id="KW-0472">Membrane</keyword>
<evidence type="ECO:0000313" key="3">
    <source>
        <dbReference type="Proteomes" id="UP001633002"/>
    </source>
</evidence>